<keyword evidence="1" id="KW-0175">Coiled coil</keyword>
<dbReference type="Pfam" id="PF19776">
    <property type="entry name" value="DUF6262"/>
    <property type="match status" value="1"/>
</dbReference>
<dbReference type="InterPro" id="IPR046229">
    <property type="entry name" value="TnpC-like"/>
</dbReference>
<gene>
    <name evidence="2" type="ORF">A5630_06835</name>
</gene>
<protein>
    <recommendedName>
        <fullName evidence="4">Transposase</fullName>
    </recommendedName>
</protein>
<dbReference type="Gene3D" id="1.10.287.1490">
    <property type="match status" value="1"/>
</dbReference>
<dbReference type="Proteomes" id="UP000093898">
    <property type="component" value="Unassembled WGS sequence"/>
</dbReference>
<dbReference type="EMBL" id="LZLC01000245">
    <property type="protein sequence ID" value="OBJ36562.1"/>
    <property type="molecule type" value="Genomic_DNA"/>
</dbReference>
<evidence type="ECO:0000313" key="3">
    <source>
        <dbReference type="Proteomes" id="UP000093898"/>
    </source>
</evidence>
<feature type="coiled-coil region" evidence="1">
    <location>
        <begin position="137"/>
        <end position="185"/>
    </location>
</feature>
<organism evidence="2 3">
    <name type="scientific">Mycolicibacterium mucogenicum</name>
    <name type="common">Mycobacterium mucogenicum</name>
    <dbReference type="NCBI Taxonomy" id="56689"/>
    <lineage>
        <taxon>Bacteria</taxon>
        <taxon>Bacillati</taxon>
        <taxon>Actinomycetota</taxon>
        <taxon>Actinomycetes</taxon>
        <taxon>Mycobacteriales</taxon>
        <taxon>Mycobacteriaceae</taxon>
        <taxon>Mycolicibacterium</taxon>
    </lineage>
</organism>
<accession>A0A1A3GKJ2</accession>
<dbReference type="RefSeq" id="WP_064985859.1">
    <property type="nucleotide sequence ID" value="NZ_LZLC01000245.1"/>
</dbReference>
<sequence length="197" mass="21958">MTESALTGTAAALQARRVATTAMLHRLEAALQEMKRQHAKIGVAETARRAGVSRTFLYQNPDAKRLVGHYAQETTTIRLRDEANRAKSVETSWRERALNAEDALVVATREIAQQRNTIGDLFGRIRDLEADLSEDAAQRLLAQNHGLRNQVRDLTDEVQRLNDRLHGARDNNRFLDKRIADLEAQLVDGAGAPPEAT</sequence>
<comment type="caution">
    <text evidence="2">The sequence shown here is derived from an EMBL/GenBank/DDBJ whole genome shotgun (WGS) entry which is preliminary data.</text>
</comment>
<reference evidence="3" key="1">
    <citation type="submission" date="2016-06" db="EMBL/GenBank/DDBJ databases">
        <authorList>
            <person name="Sutton G."/>
            <person name="Brinkac L."/>
            <person name="Sanka R."/>
            <person name="Adams M."/>
            <person name="Lau E."/>
            <person name="Garcia-Basteiro A."/>
            <person name="Lopez-Varela E."/>
            <person name="Palencia S."/>
        </authorList>
    </citation>
    <scope>NUCLEOTIDE SEQUENCE [LARGE SCALE GENOMIC DNA]</scope>
    <source>
        <strain evidence="3">1127319.6</strain>
    </source>
</reference>
<name>A0A1A3GKJ2_MYCMU</name>
<proteinExistence type="predicted"/>
<evidence type="ECO:0000313" key="2">
    <source>
        <dbReference type="EMBL" id="OBJ36562.1"/>
    </source>
</evidence>
<evidence type="ECO:0000256" key="1">
    <source>
        <dbReference type="SAM" id="Coils"/>
    </source>
</evidence>
<dbReference type="AlphaFoldDB" id="A0A1A3GKJ2"/>
<evidence type="ECO:0008006" key="4">
    <source>
        <dbReference type="Google" id="ProtNLM"/>
    </source>
</evidence>